<sequence length="102" mass="11568">MSLGLTFRLWFPHFVTLRIVNSLPPKMERRGCLFWLRNDDFNERDARISRYVRCCLTMAPNFGSLSSCHGASDSGTESFSGVGDQGLIASRYPCSKCKQQLK</sequence>
<keyword evidence="2" id="KW-1185">Reference proteome</keyword>
<reference evidence="1 2" key="1">
    <citation type="journal article" date="2019" name="Sci. Rep.">
        <title>Orb-weaving spider Araneus ventricosus genome elucidates the spidroin gene catalogue.</title>
        <authorList>
            <person name="Kono N."/>
            <person name="Nakamura H."/>
            <person name="Ohtoshi R."/>
            <person name="Moran D.A.P."/>
            <person name="Shinohara A."/>
            <person name="Yoshida Y."/>
            <person name="Fujiwara M."/>
            <person name="Mori M."/>
            <person name="Tomita M."/>
            <person name="Arakawa K."/>
        </authorList>
    </citation>
    <scope>NUCLEOTIDE SEQUENCE [LARGE SCALE GENOMIC DNA]</scope>
</reference>
<evidence type="ECO:0000313" key="1">
    <source>
        <dbReference type="EMBL" id="GBN80848.1"/>
    </source>
</evidence>
<dbReference type="AlphaFoldDB" id="A0A4Y2RYC7"/>
<dbReference type="EMBL" id="BGPR01019061">
    <property type="protein sequence ID" value="GBN80848.1"/>
    <property type="molecule type" value="Genomic_DNA"/>
</dbReference>
<gene>
    <name evidence="1" type="ORF">AVEN_129126_1</name>
</gene>
<comment type="caution">
    <text evidence="1">The sequence shown here is derived from an EMBL/GenBank/DDBJ whole genome shotgun (WGS) entry which is preliminary data.</text>
</comment>
<accession>A0A4Y2RYC7</accession>
<proteinExistence type="predicted"/>
<organism evidence="1 2">
    <name type="scientific">Araneus ventricosus</name>
    <name type="common">Orbweaver spider</name>
    <name type="synonym">Epeira ventricosa</name>
    <dbReference type="NCBI Taxonomy" id="182803"/>
    <lineage>
        <taxon>Eukaryota</taxon>
        <taxon>Metazoa</taxon>
        <taxon>Ecdysozoa</taxon>
        <taxon>Arthropoda</taxon>
        <taxon>Chelicerata</taxon>
        <taxon>Arachnida</taxon>
        <taxon>Araneae</taxon>
        <taxon>Araneomorphae</taxon>
        <taxon>Entelegynae</taxon>
        <taxon>Araneoidea</taxon>
        <taxon>Araneidae</taxon>
        <taxon>Araneus</taxon>
    </lineage>
</organism>
<protein>
    <submittedName>
        <fullName evidence="1">Uncharacterized protein</fullName>
    </submittedName>
</protein>
<dbReference type="Proteomes" id="UP000499080">
    <property type="component" value="Unassembled WGS sequence"/>
</dbReference>
<evidence type="ECO:0000313" key="2">
    <source>
        <dbReference type="Proteomes" id="UP000499080"/>
    </source>
</evidence>
<name>A0A4Y2RYC7_ARAVE</name>